<feature type="transmembrane region" description="Helical" evidence="1">
    <location>
        <begin position="70"/>
        <end position="92"/>
    </location>
</feature>
<feature type="transmembrane region" description="Helical" evidence="1">
    <location>
        <begin position="240"/>
        <end position="266"/>
    </location>
</feature>
<dbReference type="AlphaFoldDB" id="A0A6F8ZIF6"/>
<evidence type="ECO:0000313" key="2">
    <source>
        <dbReference type="EMBL" id="CAB1129461.1"/>
    </source>
</evidence>
<accession>A0A6F8ZIF6</accession>
<proteinExistence type="predicted"/>
<dbReference type="Proteomes" id="UP000503399">
    <property type="component" value="Chromosome"/>
</dbReference>
<gene>
    <name evidence="2" type="ORF">R50_1964</name>
</gene>
<protein>
    <recommendedName>
        <fullName evidence="4">Type II secretion system protein GspF domain-containing protein</fullName>
    </recommendedName>
</protein>
<evidence type="ECO:0008006" key="4">
    <source>
        <dbReference type="Google" id="ProtNLM"/>
    </source>
</evidence>
<keyword evidence="3" id="KW-1185">Reference proteome</keyword>
<keyword evidence="1" id="KW-1133">Transmembrane helix</keyword>
<name>A0A6F8ZIF6_9FIRM</name>
<dbReference type="KEGG" id="hfv:R50_1964"/>
<keyword evidence="1" id="KW-0812">Transmembrane</keyword>
<dbReference type="EMBL" id="LR778114">
    <property type="protein sequence ID" value="CAB1129461.1"/>
    <property type="molecule type" value="Genomic_DNA"/>
</dbReference>
<organism evidence="2 3">
    <name type="scientific">Candidatus Hydrogenisulfobacillus filiaventi</name>
    <dbReference type="NCBI Taxonomy" id="2707344"/>
    <lineage>
        <taxon>Bacteria</taxon>
        <taxon>Bacillati</taxon>
        <taxon>Bacillota</taxon>
        <taxon>Clostridia</taxon>
        <taxon>Eubacteriales</taxon>
        <taxon>Clostridiales Family XVII. Incertae Sedis</taxon>
        <taxon>Candidatus Hydrogenisulfobacillus</taxon>
    </lineage>
</organism>
<evidence type="ECO:0000256" key="1">
    <source>
        <dbReference type="SAM" id="Phobius"/>
    </source>
</evidence>
<sequence length="275" mass="30528">MTGLIALGAAGLLGWGVWSLLRPTRRFVFGRASQERQESWRRLGRRFWRGVRARLGEETRRQLEALGWPVWQVAAFAGGVGSILAAVASQWLHAWSWALWPGWVWLAWKGAGWHIARAYREWQATMVGELPRLLTLLRVHLDLGRTVPDSLQAVLPHVRQPLRRELATTLVAMRTAGARMEAPAAALGRLAARVDRLEFRIVAQTLGDLWTVRLSGSALAPLEDLLAAARHRAALERAQMLDLVLTLAPGLGLMGMVIWLVGGWLLSSLHGLHLG</sequence>
<reference evidence="2 3" key="1">
    <citation type="submission" date="2020-02" db="EMBL/GenBank/DDBJ databases">
        <authorList>
            <person name="Hogendoorn C."/>
        </authorList>
    </citation>
    <scope>NUCLEOTIDE SEQUENCE [LARGE SCALE GENOMIC DNA]</scope>
    <source>
        <strain evidence="2">R501</strain>
    </source>
</reference>
<keyword evidence="1" id="KW-0472">Membrane</keyword>
<evidence type="ECO:0000313" key="3">
    <source>
        <dbReference type="Proteomes" id="UP000503399"/>
    </source>
</evidence>